<accession>A0A8T3AUK2</accession>
<dbReference type="InterPro" id="IPR051636">
    <property type="entry name" value="Plant_LTP/defense-related"/>
</dbReference>
<dbReference type="SMR" id="A0A8T3AUK2"/>
<dbReference type="SUPFAM" id="SSF47699">
    <property type="entry name" value="Bifunctional inhibitor/lipid-transfer protein/seed storage 2S albumin"/>
    <property type="match status" value="1"/>
</dbReference>
<dbReference type="Gene3D" id="1.10.110.10">
    <property type="entry name" value="Plant lipid-transfer and hydrophobic proteins"/>
    <property type="match status" value="1"/>
</dbReference>
<dbReference type="AlphaFoldDB" id="A0A8T3AUK2"/>
<gene>
    <name evidence="2" type="ORF">KFK09_017995</name>
</gene>
<dbReference type="EMBL" id="JAGYWB010000013">
    <property type="protein sequence ID" value="KAI0499787.1"/>
    <property type="molecule type" value="Genomic_DNA"/>
</dbReference>
<comment type="caution">
    <text evidence="2">The sequence shown here is derived from an EMBL/GenBank/DDBJ whole genome shotgun (WGS) entry which is preliminary data.</text>
</comment>
<proteinExistence type="predicted"/>
<dbReference type="InterPro" id="IPR036312">
    <property type="entry name" value="Bifun_inhib/LTP/seed_sf"/>
</dbReference>
<evidence type="ECO:0000313" key="2">
    <source>
        <dbReference type="EMBL" id="KAI0499787.1"/>
    </source>
</evidence>
<dbReference type="OrthoDB" id="1935738at2759"/>
<sequence length="189" mass="20209">MAQLLKADRSKVLTLSSINSYNLSPFLCRFPIIQISKPNALPFSHPLFLPPPLHFTDHPRLHLLLPAGPSPPHPPPPHHKTTNYHPPPAAGGGIPAITPPPAVKCSLDILKLGLCLNVLGGLVQVGLAPVEIYCCPVIEGLLELEAAACLCAAIDLKVLNLNIYIPLALQVLIACGKDPPPGYFCPLLY</sequence>
<reference evidence="2" key="1">
    <citation type="journal article" date="2022" name="Front. Genet.">
        <title>Chromosome-Scale Assembly of the Dendrobium nobile Genome Provides Insights Into the Molecular Mechanism of the Biosynthesis of the Medicinal Active Ingredient of Dendrobium.</title>
        <authorList>
            <person name="Xu Q."/>
            <person name="Niu S.-C."/>
            <person name="Li K.-L."/>
            <person name="Zheng P.-J."/>
            <person name="Zhang X.-J."/>
            <person name="Jia Y."/>
            <person name="Liu Y."/>
            <person name="Niu Y.-X."/>
            <person name="Yu L.-H."/>
            <person name="Chen D.-F."/>
            <person name="Zhang G.-Q."/>
        </authorList>
    </citation>
    <scope>NUCLEOTIDE SEQUENCE</scope>
    <source>
        <tissue evidence="2">Leaf</tissue>
    </source>
</reference>
<organism evidence="2 3">
    <name type="scientific">Dendrobium nobile</name>
    <name type="common">Orchid</name>
    <dbReference type="NCBI Taxonomy" id="94219"/>
    <lineage>
        <taxon>Eukaryota</taxon>
        <taxon>Viridiplantae</taxon>
        <taxon>Streptophyta</taxon>
        <taxon>Embryophyta</taxon>
        <taxon>Tracheophyta</taxon>
        <taxon>Spermatophyta</taxon>
        <taxon>Magnoliopsida</taxon>
        <taxon>Liliopsida</taxon>
        <taxon>Asparagales</taxon>
        <taxon>Orchidaceae</taxon>
        <taxon>Epidendroideae</taxon>
        <taxon>Malaxideae</taxon>
        <taxon>Dendrobiinae</taxon>
        <taxon>Dendrobium</taxon>
    </lineage>
</organism>
<feature type="domain" description="Hydrophobic seed protein" evidence="1">
    <location>
        <begin position="105"/>
        <end position="186"/>
    </location>
</feature>
<dbReference type="PANTHER" id="PTHR31731">
    <property type="match status" value="1"/>
</dbReference>
<evidence type="ECO:0000259" key="1">
    <source>
        <dbReference type="Pfam" id="PF14547"/>
    </source>
</evidence>
<protein>
    <recommendedName>
        <fullName evidence="1">Hydrophobic seed protein domain-containing protein</fullName>
    </recommendedName>
</protein>
<evidence type="ECO:0000313" key="3">
    <source>
        <dbReference type="Proteomes" id="UP000829196"/>
    </source>
</evidence>
<name>A0A8T3AUK2_DENNO</name>
<dbReference type="Pfam" id="PF14547">
    <property type="entry name" value="Hydrophob_seed"/>
    <property type="match status" value="1"/>
</dbReference>
<dbReference type="Proteomes" id="UP000829196">
    <property type="component" value="Unassembled WGS sequence"/>
</dbReference>
<dbReference type="InterPro" id="IPR027923">
    <property type="entry name" value="Hydrophob_seed_dom"/>
</dbReference>
<keyword evidence="3" id="KW-1185">Reference proteome</keyword>